<dbReference type="PROSITE" id="PS50893">
    <property type="entry name" value="ABC_TRANSPORTER_2"/>
    <property type="match status" value="2"/>
</dbReference>
<comment type="subcellular location">
    <subcellularLocation>
        <location evidence="1">Cell membrane</location>
        <topology evidence="1">Peripheral membrane protein</topology>
    </subcellularLocation>
</comment>
<dbReference type="Pfam" id="PF00005">
    <property type="entry name" value="ABC_tran"/>
    <property type="match status" value="2"/>
</dbReference>
<proteinExistence type="inferred from homology"/>
<evidence type="ECO:0000313" key="12">
    <source>
        <dbReference type="Proteomes" id="UP000438182"/>
    </source>
</evidence>
<dbReference type="PANTHER" id="PTHR43553">
    <property type="entry name" value="HEAVY METAL TRANSPORTER"/>
    <property type="match status" value="1"/>
</dbReference>
<keyword evidence="7" id="KW-1278">Translocase</keyword>
<dbReference type="Proteomes" id="UP000438182">
    <property type="component" value="Unassembled WGS sequence"/>
</dbReference>
<dbReference type="GO" id="GO:0043190">
    <property type="term" value="C:ATP-binding cassette (ABC) transporter complex"/>
    <property type="evidence" value="ECO:0007669"/>
    <property type="project" value="TreeGrafter"/>
</dbReference>
<dbReference type="RefSeq" id="WP_160424117.1">
    <property type="nucleotide sequence ID" value="NZ_WSTA01000031.1"/>
</dbReference>
<evidence type="ECO:0000256" key="5">
    <source>
        <dbReference type="ARBA" id="ARBA00022741"/>
    </source>
</evidence>
<feature type="compositionally biased region" description="Low complexity" evidence="9">
    <location>
        <begin position="310"/>
        <end position="321"/>
    </location>
</feature>
<dbReference type="InterPro" id="IPR003593">
    <property type="entry name" value="AAA+_ATPase"/>
</dbReference>
<sequence>MPSRTGSAGHRHPHAFGSPVTPAPLLRLDGVRIRHDGADRATPDGVSFDVAPGEVVLLLGPSGSGKSTLALALDGLIPHDVPATLEGTVTLAGLDTRTTPVGALSEHAAMVFQDPDAQIVTGTLLDEVCFATENQLLPLDEVLARAQESLTRVGLWERRFDNPDTLSGGGRQRLAIACALAMRTPLLVLDEPTANLDPAGIDEVYAVLGELATDGDHAIVLVEHNLDQAVGLVDRVVVLDASGRLVLDGPVREILGGLAHDLLDLGVWLPVSTLAAMRLREAGAPIPELPLTPAELTAALDALDSLPALPAPAGRAATPRRSSSEAYRDPVSDPAESRYGAGAPTRPADAVHPSGGVRVRGLDVKRGGKRGPTVVHGVDLDVEPGDFLAIVGVNGAGKSTLLQAIAGVIPAPKGRILIDGLDPATTDPRTLARHVGFVFQNPEHQFITHTAAEELDHGLRIQGVPDDERGARVDAMLARFGLEAHREQHPFLLSGGQKRRLSVGTALIAGAPVLALDEPTFGQDRERATALLDLLTALNRGGTTVLVVTHDLQLVADYATHVAVMGGGRLLGVGPTEDVLAGALIEEAGLRRPPLARATAALGRHPEWHTVTRLAQLPGRVDEPHPPAEFPADLAEATAAERLA</sequence>
<feature type="domain" description="ABC transporter" evidence="10">
    <location>
        <begin position="359"/>
        <end position="592"/>
    </location>
</feature>
<evidence type="ECO:0000256" key="9">
    <source>
        <dbReference type="SAM" id="MobiDB-lite"/>
    </source>
</evidence>
<feature type="region of interest" description="Disordered" evidence="9">
    <location>
        <begin position="310"/>
        <end position="358"/>
    </location>
</feature>
<evidence type="ECO:0000256" key="2">
    <source>
        <dbReference type="ARBA" id="ARBA00005417"/>
    </source>
</evidence>
<evidence type="ECO:0000313" key="11">
    <source>
        <dbReference type="EMBL" id="MWB98622.1"/>
    </source>
</evidence>
<keyword evidence="12" id="KW-1185">Reference proteome</keyword>
<dbReference type="GO" id="GO:0042626">
    <property type="term" value="F:ATPase-coupled transmembrane transporter activity"/>
    <property type="evidence" value="ECO:0007669"/>
    <property type="project" value="TreeGrafter"/>
</dbReference>
<evidence type="ECO:0000256" key="3">
    <source>
        <dbReference type="ARBA" id="ARBA00022448"/>
    </source>
</evidence>
<dbReference type="CDD" id="cd03225">
    <property type="entry name" value="ABC_cobalt_CbiO_domain1"/>
    <property type="match status" value="2"/>
</dbReference>
<gene>
    <name evidence="11" type="ORF">GB864_08690</name>
</gene>
<keyword evidence="5" id="KW-0547">Nucleotide-binding</keyword>
<name>A0A6I4NZG2_9MICO</name>
<evidence type="ECO:0000256" key="7">
    <source>
        <dbReference type="ARBA" id="ARBA00022967"/>
    </source>
</evidence>
<evidence type="ECO:0000256" key="4">
    <source>
        <dbReference type="ARBA" id="ARBA00022475"/>
    </source>
</evidence>
<feature type="compositionally biased region" description="Basic and acidic residues" evidence="9">
    <location>
        <begin position="322"/>
        <end position="331"/>
    </location>
</feature>
<keyword evidence="4" id="KW-1003">Cell membrane</keyword>
<evidence type="ECO:0000259" key="10">
    <source>
        <dbReference type="PROSITE" id="PS50893"/>
    </source>
</evidence>
<comment type="similarity">
    <text evidence="2">Belongs to the ABC transporter superfamily.</text>
</comment>
<keyword evidence="8" id="KW-0472">Membrane</keyword>
<dbReference type="PROSITE" id="PS00211">
    <property type="entry name" value="ABC_TRANSPORTER_1"/>
    <property type="match status" value="1"/>
</dbReference>
<protein>
    <submittedName>
        <fullName evidence="11">ATP-binding cassette domain-containing protein</fullName>
    </submittedName>
</protein>
<dbReference type="InterPro" id="IPR027417">
    <property type="entry name" value="P-loop_NTPase"/>
</dbReference>
<evidence type="ECO:0000256" key="8">
    <source>
        <dbReference type="ARBA" id="ARBA00023136"/>
    </source>
</evidence>
<dbReference type="InterPro" id="IPR015856">
    <property type="entry name" value="ABC_transpr_CbiO/EcfA_su"/>
</dbReference>
<dbReference type="Gene3D" id="3.40.50.300">
    <property type="entry name" value="P-loop containing nucleotide triphosphate hydrolases"/>
    <property type="match status" value="2"/>
</dbReference>
<organism evidence="11 12">
    <name type="scientific">Agromyces seonyuensis</name>
    <dbReference type="NCBI Taxonomy" id="2662446"/>
    <lineage>
        <taxon>Bacteria</taxon>
        <taxon>Bacillati</taxon>
        <taxon>Actinomycetota</taxon>
        <taxon>Actinomycetes</taxon>
        <taxon>Micrococcales</taxon>
        <taxon>Microbacteriaceae</taxon>
        <taxon>Agromyces</taxon>
    </lineage>
</organism>
<keyword evidence="3" id="KW-0813">Transport</keyword>
<feature type="domain" description="ABC transporter" evidence="10">
    <location>
        <begin position="26"/>
        <end position="267"/>
    </location>
</feature>
<dbReference type="GO" id="GO:0016887">
    <property type="term" value="F:ATP hydrolysis activity"/>
    <property type="evidence" value="ECO:0007669"/>
    <property type="project" value="InterPro"/>
</dbReference>
<reference evidence="11 12" key="1">
    <citation type="submission" date="2019-12" db="EMBL/GenBank/DDBJ databases">
        <authorList>
            <person name="Kim Y.S."/>
        </authorList>
    </citation>
    <scope>NUCLEOTIDE SEQUENCE [LARGE SCALE GENOMIC DNA]</scope>
    <source>
        <strain evidence="11 12">MMS17-SY077</strain>
    </source>
</reference>
<dbReference type="InterPro" id="IPR017871">
    <property type="entry name" value="ABC_transporter-like_CS"/>
</dbReference>
<feature type="region of interest" description="Disordered" evidence="9">
    <location>
        <begin position="1"/>
        <end position="23"/>
    </location>
</feature>
<dbReference type="InterPro" id="IPR050095">
    <property type="entry name" value="ECF_ABC_transporter_ATP-bd"/>
</dbReference>
<comment type="caution">
    <text evidence="11">The sequence shown here is derived from an EMBL/GenBank/DDBJ whole genome shotgun (WGS) entry which is preliminary data.</text>
</comment>
<evidence type="ECO:0000256" key="1">
    <source>
        <dbReference type="ARBA" id="ARBA00004202"/>
    </source>
</evidence>
<dbReference type="EMBL" id="WSTA01000031">
    <property type="protein sequence ID" value="MWB98622.1"/>
    <property type="molecule type" value="Genomic_DNA"/>
</dbReference>
<evidence type="ECO:0000256" key="6">
    <source>
        <dbReference type="ARBA" id="ARBA00022840"/>
    </source>
</evidence>
<dbReference type="PANTHER" id="PTHR43553:SF27">
    <property type="entry name" value="ENERGY-COUPLING FACTOR TRANSPORTER ATP-BINDING PROTEIN ECFA2"/>
    <property type="match status" value="1"/>
</dbReference>
<accession>A0A6I4NZG2</accession>
<dbReference type="AlphaFoldDB" id="A0A6I4NZG2"/>
<dbReference type="InterPro" id="IPR003439">
    <property type="entry name" value="ABC_transporter-like_ATP-bd"/>
</dbReference>
<dbReference type="SUPFAM" id="SSF52540">
    <property type="entry name" value="P-loop containing nucleoside triphosphate hydrolases"/>
    <property type="match status" value="2"/>
</dbReference>
<dbReference type="GO" id="GO:0005524">
    <property type="term" value="F:ATP binding"/>
    <property type="evidence" value="ECO:0007669"/>
    <property type="project" value="UniProtKB-KW"/>
</dbReference>
<dbReference type="SMART" id="SM00382">
    <property type="entry name" value="AAA"/>
    <property type="match status" value="2"/>
</dbReference>
<keyword evidence="6 11" id="KW-0067">ATP-binding</keyword>